<dbReference type="AlphaFoldDB" id="A0A9D3YN33"/>
<evidence type="ECO:0000256" key="1">
    <source>
        <dbReference type="SAM" id="Phobius"/>
    </source>
</evidence>
<keyword evidence="1" id="KW-0472">Membrane</keyword>
<reference evidence="2" key="2">
    <citation type="submission" date="2020-11" db="EMBL/GenBank/DDBJ databases">
        <authorList>
            <person name="McCartney M.A."/>
            <person name="Auch B."/>
            <person name="Kono T."/>
            <person name="Mallez S."/>
            <person name="Becker A."/>
            <person name="Gohl D.M."/>
            <person name="Silverstein K.A.T."/>
            <person name="Koren S."/>
            <person name="Bechman K.B."/>
            <person name="Herman A."/>
            <person name="Abrahante J.E."/>
            <person name="Garbe J."/>
        </authorList>
    </citation>
    <scope>NUCLEOTIDE SEQUENCE</scope>
    <source>
        <strain evidence="2">Duluth1</strain>
        <tissue evidence="2">Whole animal</tissue>
    </source>
</reference>
<protein>
    <submittedName>
        <fullName evidence="2">Uncharacterized protein</fullName>
    </submittedName>
</protein>
<evidence type="ECO:0000313" key="3">
    <source>
        <dbReference type="Proteomes" id="UP000828390"/>
    </source>
</evidence>
<keyword evidence="3" id="KW-1185">Reference proteome</keyword>
<dbReference type="EMBL" id="JAIWYP010000015">
    <property type="protein sequence ID" value="KAH3701840.1"/>
    <property type="molecule type" value="Genomic_DNA"/>
</dbReference>
<keyword evidence="1" id="KW-1133">Transmembrane helix</keyword>
<organism evidence="2 3">
    <name type="scientific">Dreissena polymorpha</name>
    <name type="common">Zebra mussel</name>
    <name type="synonym">Mytilus polymorpha</name>
    <dbReference type="NCBI Taxonomy" id="45954"/>
    <lineage>
        <taxon>Eukaryota</taxon>
        <taxon>Metazoa</taxon>
        <taxon>Spiralia</taxon>
        <taxon>Lophotrochozoa</taxon>
        <taxon>Mollusca</taxon>
        <taxon>Bivalvia</taxon>
        <taxon>Autobranchia</taxon>
        <taxon>Heteroconchia</taxon>
        <taxon>Euheterodonta</taxon>
        <taxon>Imparidentia</taxon>
        <taxon>Neoheterodontei</taxon>
        <taxon>Myida</taxon>
        <taxon>Dreissenoidea</taxon>
        <taxon>Dreissenidae</taxon>
        <taxon>Dreissena</taxon>
    </lineage>
</organism>
<reference evidence="2" key="1">
    <citation type="journal article" date="2019" name="bioRxiv">
        <title>The Genome of the Zebra Mussel, Dreissena polymorpha: A Resource for Invasive Species Research.</title>
        <authorList>
            <person name="McCartney M.A."/>
            <person name="Auch B."/>
            <person name="Kono T."/>
            <person name="Mallez S."/>
            <person name="Zhang Y."/>
            <person name="Obille A."/>
            <person name="Becker A."/>
            <person name="Abrahante J.E."/>
            <person name="Garbe J."/>
            <person name="Badalamenti J.P."/>
            <person name="Herman A."/>
            <person name="Mangelson H."/>
            <person name="Liachko I."/>
            <person name="Sullivan S."/>
            <person name="Sone E.D."/>
            <person name="Koren S."/>
            <person name="Silverstein K.A.T."/>
            <person name="Beckman K.B."/>
            <person name="Gohl D.M."/>
        </authorList>
    </citation>
    <scope>NUCLEOTIDE SEQUENCE</scope>
    <source>
        <strain evidence="2">Duluth1</strain>
        <tissue evidence="2">Whole animal</tissue>
    </source>
</reference>
<proteinExistence type="predicted"/>
<feature type="transmembrane region" description="Helical" evidence="1">
    <location>
        <begin position="292"/>
        <end position="317"/>
    </location>
</feature>
<accession>A0A9D3YN33</accession>
<dbReference type="Proteomes" id="UP000828390">
    <property type="component" value="Unassembled WGS sequence"/>
</dbReference>
<dbReference type="InterPro" id="IPR016187">
    <property type="entry name" value="CTDL_fold"/>
</dbReference>
<evidence type="ECO:0000313" key="2">
    <source>
        <dbReference type="EMBL" id="KAH3701840.1"/>
    </source>
</evidence>
<comment type="caution">
    <text evidence="2">The sequence shown here is derived from an EMBL/GenBank/DDBJ whole genome shotgun (WGS) entry which is preliminary data.</text>
</comment>
<dbReference type="SUPFAM" id="SSF56436">
    <property type="entry name" value="C-type lectin-like"/>
    <property type="match status" value="1"/>
</dbReference>
<sequence>MTGFLKLKSAVLRPKRKATFTGFLLAFIIGVLEANFISNPPSTWYDGYMTCRQSKQTMLSWGMWNNKTTDLKIQYPVWLYGLEVRIHNKIIQNRFFIFDQLQSNMTASIRCVRGPILDENYNKFIFEQAYAICQNHTSGSHMLSVTDTNLDKFRISSDIINMSFWIKGVEVGTFLNSEDLIVHCFVLNQHGELRKDNCTKKYSSVCVNATVHDTIQYSGLDSKVPKYDPTSPTTPVSSSAGTSEFVTSLVTSETNGGVDLTTSAANKSSDLNNFTSDHKSRTQDKPVMDEKILIALICVGVAVVTALVVAVICCCIIKRKPNKDRRPTLSDGYSETADSVNFKEAQHYEVSDISEYATPSDAVTGGPRTARPRSSIIEGEYDVISNSKATDKSKRQVAVVKAYSHVAIVPANQRRESDSYMENAYDVSTLNKQTTVTISQQDGTGNVYGYLGVT</sequence>
<keyword evidence="1" id="KW-0812">Transmembrane</keyword>
<gene>
    <name evidence="2" type="ORF">DPMN_076836</name>
</gene>
<name>A0A9D3YN33_DREPO</name>
<dbReference type="OrthoDB" id="10584899at2759"/>